<name>A0A918A019_9ACTN</name>
<keyword evidence="5" id="KW-1185">Reference proteome</keyword>
<dbReference type="InterPro" id="IPR036366">
    <property type="entry name" value="PGBDSf"/>
</dbReference>
<dbReference type="AlphaFoldDB" id="A0A918A019"/>
<dbReference type="EMBL" id="BMMS01000072">
    <property type="protein sequence ID" value="GGP00928.1"/>
    <property type="molecule type" value="Genomic_DNA"/>
</dbReference>
<dbReference type="Gene3D" id="2.40.420.20">
    <property type="match status" value="1"/>
</dbReference>
<evidence type="ECO:0000259" key="3">
    <source>
        <dbReference type="Pfam" id="PF01471"/>
    </source>
</evidence>
<feature type="transmembrane region" description="Helical" evidence="2">
    <location>
        <begin position="47"/>
        <end position="68"/>
    </location>
</feature>
<keyword evidence="2" id="KW-0472">Membrane</keyword>
<evidence type="ECO:0000256" key="2">
    <source>
        <dbReference type="SAM" id="Phobius"/>
    </source>
</evidence>
<evidence type="ECO:0000313" key="5">
    <source>
        <dbReference type="Proteomes" id="UP000641932"/>
    </source>
</evidence>
<dbReference type="PANTHER" id="PTHR30469:SF15">
    <property type="entry name" value="HLYD FAMILY OF SECRETION PROTEINS"/>
    <property type="match status" value="1"/>
</dbReference>
<feature type="region of interest" description="Disordered" evidence="1">
    <location>
        <begin position="218"/>
        <end position="245"/>
    </location>
</feature>
<dbReference type="Proteomes" id="UP000641932">
    <property type="component" value="Unassembled WGS sequence"/>
</dbReference>
<evidence type="ECO:0000256" key="1">
    <source>
        <dbReference type="SAM" id="MobiDB-lite"/>
    </source>
</evidence>
<dbReference type="PANTHER" id="PTHR30469">
    <property type="entry name" value="MULTIDRUG RESISTANCE PROTEIN MDTA"/>
    <property type="match status" value="1"/>
</dbReference>
<dbReference type="SUPFAM" id="SSF47090">
    <property type="entry name" value="PGBD-like"/>
    <property type="match status" value="1"/>
</dbReference>
<feature type="region of interest" description="Disordered" evidence="1">
    <location>
        <begin position="1"/>
        <end position="40"/>
    </location>
</feature>
<keyword evidence="2" id="KW-1133">Transmembrane helix</keyword>
<dbReference type="InterPro" id="IPR002477">
    <property type="entry name" value="Peptidoglycan-bd-like"/>
</dbReference>
<evidence type="ECO:0000313" key="4">
    <source>
        <dbReference type="EMBL" id="GGP00928.1"/>
    </source>
</evidence>
<accession>A0A918A019</accession>
<reference evidence="4" key="2">
    <citation type="submission" date="2020-09" db="EMBL/GenBank/DDBJ databases">
        <authorList>
            <person name="Sun Q."/>
            <person name="Zhou Y."/>
        </authorList>
    </citation>
    <scope>NUCLEOTIDE SEQUENCE</scope>
    <source>
        <strain evidence="4">CGMCC 4.7201</strain>
    </source>
</reference>
<dbReference type="InterPro" id="IPR036365">
    <property type="entry name" value="PGBD-like_sf"/>
</dbReference>
<dbReference type="RefSeq" id="WP_229699041.1">
    <property type="nucleotide sequence ID" value="NZ_BMMS01000072.1"/>
</dbReference>
<reference evidence="4" key="1">
    <citation type="journal article" date="2014" name="Int. J. Syst. Evol. Microbiol.">
        <title>Complete genome sequence of Corynebacterium casei LMG S-19264T (=DSM 44701T), isolated from a smear-ripened cheese.</title>
        <authorList>
            <consortium name="US DOE Joint Genome Institute (JGI-PGF)"/>
            <person name="Walter F."/>
            <person name="Albersmeier A."/>
            <person name="Kalinowski J."/>
            <person name="Ruckert C."/>
        </authorList>
    </citation>
    <scope>NUCLEOTIDE SEQUENCE</scope>
    <source>
        <strain evidence="4">CGMCC 4.7201</strain>
    </source>
</reference>
<dbReference type="GO" id="GO:1990281">
    <property type="term" value="C:efflux pump complex"/>
    <property type="evidence" value="ECO:0007669"/>
    <property type="project" value="TreeGrafter"/>
</dbReference>
<dbReference type="Pfam" id="PF01471">
    <property type="entry name" value="PG_binding_1"/>
    <property type="match status" value="1"/>
</dbReference>
<protein>
    <recommendedName>
        <fullName evidence="3">Peptidoglycan binding-like domain-containing protein</fullName>
    </recommendedName>
</protein>
<proteinExistence type="predicted"/>
<organism evidence="4 5">
    <name type="scientific">Wenjunlia tyrosinilytica</name>
    <dbReference type="NCBI Taxonomy" id="1544741"/>
    <lineage>
        <taxon>Bacteria</taxon>
        <taxon>Bacillati</taxon>
        <taxon>Actinomycetota</taxon>
        <taxon>Actinomycetes</taxon>
        <taxon>Kitasatosporales</taxon>
        <taxon>Streptomycetaceae</taxon>
        <taxon>Wenjunlia</taxon>
    </lineage>
</organism>
<dbReference type="GO" id="GO:0015562">
    <property type="term" value="F:efflux transmembrane transporter activity"/>
    <property type="evidence" value="ECO:0007669"/>
    <property type="project" value="TreeGrafter"/>
</dbReference>
<keyword evidence="2" id="KW-0812">Transmembrane</keyword>
<comment type="caution">
    <text evidence="4">The sequence shown here is derived from an EMBL/GenBank/DDBJ whole genome shotgun (WGS) entry which is preliminary data.</text>
</comment>
<gene>
    <name evidence="4" type="ORF">GCM10012280_70750</name>
</gene>
<feature type="compositionally biased region" description="Basic and acidic residues" evidence="1">
    <location>
        <begin position="1"/>
        <end position="11"/>
    </location>
</feature>
<feature type="domain" description="Peptidoglycan binding-like" evidence="3">
    <location>
        <begin position="171"/>
        <end position="208"/>
    </location>
</feature>
<sequence>MKQESDPDQKAVPEQQAVQTDEAAATTITSGVPPPARSGLAGRRRTLTLVVIGAVALGAGSVGVGTFIKSPAQAAAEKSPPPRDSLTATVEHRVLTETLVTRGKVVASQSVAVTPSAPAGNDVVRAVVTKVKARPGRSLAAGTVLLEISGRPVFVLEGAIPAYRDLKTGSRGDDVAQLQRALAALGLACGNDRAGVFGEGTRRAVTAFYTRIGYSPVSADEPGEEKQAGKADASGNPAPPRVQAGPLLPESEVVYLAALPARVDSVTAEVGMEAGKKLMTLSAGPLVVQGSVAANERDLVHRGQKVQIFSETTGRHATGTVLAAARTPSSPSDGDQQQTADRYSVRIRADKPLSSAFSGQDVRLTIDAASSHGKVLVVPSSAISAGADGQTTVTVKTAHGRRRVEVRTGMSGDGYVQVTPTASARLAPGEHVIVGVRPENPVGGAR</sequence>
<dbReference type="Gene3D" id="1.10.101.10">
    <property type="entry name" value="PGBD-like superfamily/PGBD"/>
    <property type="match status" value="1"/>
</dbReference>